<proteinExistence type="predicted"/>
<sequence>MLIRQTTATSHRRSQDHYTYDFHDASHPEELLAALRGFYSEGLFTDIALQCSSGQVLHCHKVALCARSSYFRVMFTADMRERTNSLVRLPVVEFEVLSALVDYIYTSKLTITQLNVESLLKAADLFQFGAVKRACEAFLVRLLDVGNCLGMLAFSQLHACLTLEKEACRLLAGRFQEVIKEEEFLKLDPDSLRAVLAEENPQVVAEAVGRWLCHDPLTRTKHLSSLPLDINSTSLNDVLLKSRGYYELNDFDSLLPVFTLTPMFKQPSMKFNRMKSSSKIIVTGGYHWHPLCEVQCLDLLSGKWVQGEDMPDHSKESYAVALLGCTVYVSGGYRTNTTKVLDTVWEYNCDYDCWTEGPPMLTARYYHCSVACCGCVYVLGGYRGDAAMPRTELFDPLKRRWMAAADMVQGVGNASATVLGNTIYVAGGNYGIKSSCSYNKIQSYKVDIGQWSILTTCPHPEYGMGLVSLNSSLYLVGGQTTLAERFDPDTEEWIPIARTKERRIECGAVATLGCVYVTGGYSCSKGTYLHSMEKYDPHTDTWDIVGDLPEAARLHGCICVYQGT</sequence>
<dbReference type="Proteomes" id="UP000424527">
    <property type="component" value="Unassembled WGS sequence"/>
</dbReference>
<accession>A0A6G0J1K2</accession>
<evidence type="ECO:0000256" key="1">
    <source>
        <dbReference type="ARBA" id="ARBA00022441"/>
    </source>
</evidence>
<dbReference type="InterPro" id="IPR006652">
    <property type="entry name" value="Kelch_1"/>
</dbReference>
<dbReference type="SMART" id="SM00225">
    <property type="entry name" value="BTB"/>
    <property type="match status" value="1"/>
</dbReference>
<reference evidence="4 5" key="1">
    <citation type="submission" date="2019-07" db="EMBL/GenBank/DDBJ databases">
        <title>Chromosome genome assembly for large yellow croaker.</title>
        <authorList>
            <person name="Xiao S."/>
        </authorList>
    </citation>
    <scope>NUCLEOTIDE SEQUENCE [LARGE SCALE GENOMIC DNA]</scope>
    <source>
        <strain evidence="4">JMULYC20181020</strain>
        <tissue evidence="4">Muscle</tissue>
    </source>
</reference>
<dbReference type="Pfam" id="PF01344">
    <property type="entry name" value="Kelch_1"/>
    <property type="match status" value="4"/>
</dbReference>
<organism evidence="4 5">
    <name type="scientific">Larimichthys crocea</name>
    <name type="common">Large yellow croaker</name>
    <name type="synonym">Pseudosciaena crocea</name>
    <dbReference type="NCBI Taxonomy" id="215358"/>
    <lineage>
        <taxon>Eukaryota</taxon>
        <taxon>Metazoa</taxon>
        <taxon>Chordata</taxon>
        <taxon>Craniata</taxon>
        <taxon>Vertebrata</taxon>
        <taxon>Euteleostomi</taxon>
        <taxon>Actinopterygii</taxon>
        <taxon>Neopterygii</taxon>
        <taxon>Teleostei</taxon>
        <taxon>Neoteleostei</taxon>
        <taxon>Acanthomorphata</taxon>
        <taxon>Eupercaria</taxon>
        <taxon>Sciaenidae</taxon>
        <taxon>Larimichthys</taxon>
    </lineage>
</organism>
<comment type="caution">
    <text evidence="4">The sequence shown here is derived from an EMBL/GenBank/DDBJ whole genome shotgun (WGS) entry which is preliminary data.</text>
</comment>
<dbReference type="InterPro" id="IPR011705">
    <property type="entry name" value="BACK"/>
</dbReference>
<dbReference type="AlphaFoldDB" id="A0A6G0J1K2"/>
<dbReference type="InterPro" id="IPR011333">
    <property type="entry name" value="SKP1/BTB/POZ_sf"/>
</dbReference>
<dbReference type="Gene3D" id="2.120.10.80">
    <property type="entry name" value="Kelch-type beta propeller"/>
    <property type="match status" value="2"/>
</dbReference>
<evidence type="ECO:0000256" key="2">
    <source>
        <dbReference type="ARBA" id="ARBA00022737"/>
    </source>
</evidence>
<dbReference type="PANTHER" id="PTHR24412:SF441">
    <property type="entry name" value="KELCH-LIKE PROTEIN 28"/>
    <property type="match status" value="1"/>
</dbReference>
<feature type="domain" description="BTB" evidence="3">
    <location>
        <begin position="45"/>
        <end position="113"/>
    </location>
</feature>
<dbReference type="Gene3D" id="3.30.710.10">
    <property type="entry name" value="Potassium Channel Kv1.1, Chain A"/>
    <property type="match status" value="1"/>
</dbReference>
<evidence type="ECO:0000259" key="3">
    <source>
        <dbReference type="PROSITE" id="PS50097"/>
    </source>
</evidence>
<name>A0A6G0J1K2_LARCR</name>
<keyword evidence="1" id="KW-0880">Kelch repeat</keyword>
<dbReference type="PANTHER" id="PTHR24412">
    <property type="entry name" value="KELCH PROTEIN"/>
    <property type="match status" value="1"/>
</dbReference>
<dbReference type="InterPro" id="IPR017096">
    <property type="entry name" value="BTB-kelch_protein"/>
</dbReference>
<keyword evidence="5" id="KW-1185">Reference proteome</keyword>
<evidence type="ECO:0000313" key="4">
    <source>
        <dbReference type="EMBL" id="KAE8297421.1"/>
    </source>
</evidence>
<dbReference type="EMBL" id="REGW02000004">
    <property type="protein sequence ID" value="KAE8297421.1"/>
    <property type="molecule type" value="Genomic_DNA"/>
</dbReference>
<dbReference type="Pfam" id="PF07707">
    <property type="entry name" value="BACK"/>
    <property type="match status" value="1"/>
</dbReference>
<dbReference type="PROSITE" id="PS50097">
    <property type="entry name" value="BTB"/>
    <property type="match status" value="1"/>
</dbReference>
<dbReference type="Pfam" id="PF00651">
    <property type="entry name" value="BTB"/>
    <property type="match status" value="1"/>
</dbReference>
<dbReference type="InterPro" id="IPR000210">
    <property type="entry name" value="BTB/POZ_dom"/>
</dbReference>
<gene>
    <name evidence="4" type="ORF">D5F01_LYC04040</name>
</gene>
<dbReference type="Gene3D" id="1.25.40.420">
    <property type="match status" value="1"/>
</dbReference>
<keyword evidence="2" id="KW-0677">Repeat</keyword>
<evidence type="ECO:0000313" key="5">
    <source>
        <dbReference type="Proteomes" id="UP000424527"/>
    </source>
</evidence>
<dbReference type="SUPFAM" id="SSF117281">
    <property type="entry name" value="Kelch motif"/>
    <property type="match status" value="1"/>
</dbReference>
<dbReference type="SMART" id="SM00875">
    <property type="entry name" value="BACK"/>
    <property type="match status" value="1"/>
</dbReference>
<protein>
    <submittedName>
        <fullName evidence="4">Kelch-like protein 23</fullName>
    </submittedName>
</protein>
<dbReference type="PIRSF" id="PIRSF037037">
    <property type="entry name" value="Kelch-like_protein_gigaxonin"/>
    <property type="match status" value="1"/>
</dbReference>
<dbReference type="InterPro" id="IPR015915">
    <property type="entry name" value="Kelch-typ_b-propeller"/>
</dbReference>
<dbReference type="SUPFAM" id="SSF54695">
    <property type="entry name" value="POZ domain"/>
    <property type="match status" value="1"/>
</dbReference>
<dbReference type="SMART" id="SM00612">
    <property type="entry name" value="Kelch"/>
    <property type="match status" value="6"/>
</dbReference>